<sequence>MTTEEHSPETHTHEKELSEEVSSDSVMPEGSRSSSNDVPMDEDSPRLSSASVSSTERAPSATPSDSSDRRPLSLISTLSSGSGSSRDDLAPPPPAHSDIDLSPAGGAAESEGGSWPRPEPEGSGRGLNLTHTPSRAFSRRQQVSPFISGSMVPNRQLTYLDRVVMEIIETERTYVRDLRMIVEDYLAHIIDQCDLSIRPEQVCSLFGNIEDIYEFNSELLQALDLCDNNPVAIARCFVMKSEYFDIYTQYCTNYPNSVAALTECMRNKTLAKFFRDRQALLKRSLPLGSYLLKPVQRILKYHLLLQEIAKHFDPEEEGYEVVEEAIYTMTGVAWYINDMKRKHEHAVRLQEVQSLLLNWKGPDLTTYGELVLEGTFKVHRAKNERTLFLFDRMLLITKRRGEHYVYKTHISCSTLMLIESAKDSLSFSVTHYKHPKQPHTVQAKTVEEKKLWAHHIKRIILENHHAIIPQKAKDAILEMNPTYPHRYRYSPERLRKALSCQAEEIHRNSRQGRRQSEPTKQTLKSSGDKHSFLSDADSKDADVDKNGRLPEEDKPAGTKATCEQASTVQLPQEKTSEPAEHPGPEPSSDLDRLASTPPRISASPQRSKELNLEPAENLSSGTPDSDSKTLSSGESSSEEEDDVKGAAEEEGEASSILPSSVLDKASAIAQHFTNSIKRGSQDDTRSLGCASPRLPSRTGSSLSLSADTTDRPLRLSSGCSDATETFAVADLTLLSPRDDSLFDTDRGIRRRRDSTLSRQDQLLIGKIKSYYEDAENQDASFSLQRRESLTYIPSGLVRSSVSRFNNIPKDAPVQTNPCSSTTSSTLQTSSAESNSALPTDTRGHMVSSDSWDSLKSDQRNTDPEDSEDSHRSRSQSMRDNLSEDEEFRPSSEMIKIWQTMEREITRSEDKRCREAQRDSRADDVCRSDTAMTPNKTCDGESGASDLSTITEESTSPSPIKHRTGSLKAFREEAFVLRALVPRVAQLKAEAEVDRPGEDSNQLDDVDKTKSKVLHLARQYSQRIKTTKPVVRQRNQGILISKKSLPCVLEEKESTGKPHLTLPLSHAGQIRSLTTGLACSSLGSSRVASPGRARSRSPLSPPQSSAIEGFNWPDVRELCSKYLEHGRSQKSPVSRSRSIPEQMFDGGLRRHSSCSSSLLLPDGASEEVPSFKLQDTSREERRKRLHRANSLDPRLSGEQLTELQKLQDQAANGNYSGYYVAAEAPLPNDPEHKIVVVEKLPEAESEPAETTKEEEDKDDNYVQIRSPTSREKISIMAVIDRCRVYQESDEYKLREEVKAKAEADTATNERDNESQKTSSDCGQKTDGGQQNIVKNLRDKFQNLS</sequence>
<reference evidence="1" key="1">
    <citation type="submission" date="2018-11" db="EMBL/GenBank/DDBJ databases">
        <title>The sequence and de novo assembly of Larimichthys crocea genome using PacBio and Hi-C technologies.</title>
        <authorList>
            <person name="Xu P."/>
            <person name="Chen B."/>
            <person name="Zhou Z."/>
            <person name="Ke Q."/>
            <person name="Wu Y."/>
            <person name="Bai H."/>
            <person name="Pu F."/>
        </authorList>
    </citation>
    <scope>NUCLEOTIDE SEQUENCE</scope>
    <source>
        <tissue evidence="1">Muscle</tissue>
    </source>
</reference>
<protein>
    <submittedName>
        <fullName evidence="1">Uncharacterized protein</fullName>
    </submittedName>
</protein>
<gene>
    <name evidence="1" type="ORF">E3U43_017404</name>
</gene>
<dbReference type="Proteomes" id="UP000793456">
    <property type="component" value="Chromosome XII"/>
</dbReference>
<evidence type="ECO:0000313" key="1">
    <source>
        <dbReference type="EMBL" id="TMS12446.1"/>
    </source>
</evidence>
<proteinExistence type="predicted"/>
<organism evidence="1 2">
    <name type="scientific">Larimichthys crocea</name>
    <name type="common">Large yellow croaker</name>
    <name type="synonym">Pseudosciaena crocea</name>
    <dbReference type="NCBI Taxonomy" id="215358"/>
    <lineage>
        <taxon>Eukaryota</taxon>
        <taxon>Metazoa</taxon>
        <taxon>Chordata</taxon>
        <taxon>Craniata</taxon>
        <taxon>Vertebrata</taxon>
        <taxon>Euteleostomi</taxon>
        <taxon>Actinopterygii</taxon>
        <taxon>Neopterygii</taxon>
        <taxon>Teleostei</taxon>
        <taxon>Neoteleostei</taxon>
        <taxon>Acanthomorphata</taxon>
        <taxon>Eupercaria</taxon>
        <taxon>Sciaenidae</taxon>
        <taxon>Larimichthys</taxon>
    </lineage>
</organism>
<dbReference type="EMBL" id="CM011685">
    <property type="protein sequence ID" value="TMS12446.1"/>
    <property type="molecule type" value="Genomic_DNA"/>
</dbReference>
<comment type="caution">
    <text evidence="1">The sequence shown here is derived from an EMBL/GenBank/DDBJ whole genome shotgun (WGS) entry which is preliminary data.</text>
</comment>
<name>A0ACD3QZ02_LARCR</name>
<keyword evidence="2" id="KW-1185">Reference proteome</keyword>
<accession>A0ACD3QZ02</accession>
<evidence type="ECO:0000313" key="2">
    <source>
        <dbReference type="Proteomes" id="UP000793456"/>
    </source>
</evidence>